<dbReference type="AlphaFoldDB" id="A0A0E2Z5C9"/>
<dbReference type="HOGENOM" id="CLU_2448171_0_0_6"/>
<organism evidence="1 2">
    <name type="scientific">Nitrosococcus oceani C-27</name>
    <dbReference type="NCBI Taxonomy" id="314279"/>
    <lineage>
        <taxon>Bacteria</taxon>
        <taxon>Pseudomonadati</taxon>
        <taxon>Pseudomonadota</taxon>
        <taxon>Gammaproteobacteria</taxon>
        <taxon>Chromatiales</taxon>
        <taxon>Chromatiaceae</taxon>
        <taxon>Nitrosococcus</taxon>
    </lineage>
</organism>
<evidence type="ECO:0000313" key="2">
    <source>
        <dbReference type="Proteomes" id="UP000028839"/>
    </source>
</evidence>
<protein>
    <submittedName>
        <fullName evidence="1">Uncharacterized protein</fullName>
    </submittedName>
</protein>
<comment type="caution">
    <text evidence="1">The sequence shown here is derived from an EMBL/GenBank/DDBJ whole genome shotgun (WGS) entry which is preliminary data.</text>
</comment>
<sequence>MSQIINLELSNSTFEAIQKKAKEAGLSPSNLIKELLEKKYHSKVMSEEGKDKARSNFERHFGGFDLGYSMGADNEDIDKELANSYMDSNGAG</sequence>
<reference evidence="1 2" key="1">
    <citation type="submission" date="2014-07" db="EMBL/GenBank/DDBJ databases">
        <title>Comparative analysis of Nitrosococcus oceani genome inventories of strains from Pacific and Atlantic gyres.</title>
        <authorList>
            <person name="Lim C.K."/>
            <person name="Wang L."/>
            <person name="Sayavedra-Soto L.A."/>
            <person name="Klotz M.G."/>
        </authorList>
    </citation>
    <scope>NUCLEOTIDE SEQUENCE [LARGE SCALE GENOMIC DNA]</scope>
    <source>
        <strain evidence="1 2">C-27</strain>
    </source>
</reference>
<dbReference type="EMBL" id="JPGN01000018">
    <property type="protein sequence ID" value="KFI20516.1"/>
    <property type="molecule type" value="Genomic_DNA"/>
</dbReference>
<dbReference type="OrthoDB" id="573239at2"/>
<evidence type="ECO:0000313" key="1">
    <source>
        <dbReference type="EMBL" id="KFI20516.1"/>
    </source>
</evidence>
<dbReference type="Proteomes" id="UP000028839">
    <property type="component" value="Unassembled WGS sequence"/>
</dbReference>
<proteinExistence type="predicted"/>
<accession>A0A0E2Z5C9</accession>
<gene>
    <name evidence="1" type="ORF">IB75_02750</name>
</gene>
<name>A0A0E2Z5C9_9GAMM</name>